<proteinExistence type="predicted"/>
<sequence length="22" mass="2523">MLITARATSSYYSLVLRSCCHF</sequence>
<organism evidence="1">
    <name type="scientific">Rhizophora mucronata</name>
    <name type="common">Asiatic mangrove</name>
    <dbReference type="NCBI Taxonomy" id="61149"/>
    <lineage>
        <taxon>Eukaryota</taxon>
        <taxon>Viridiplantae</taxon>
        <taxon>Streptophyta</taxon>
        <taxon>Embryophyta</taxon>
        <taxon>Tracheophyta</taxon>
        <taxon>Spermatophyta</taxon>
        <taxon>Magnoliopsida</taxon>
        <taxon>eudicotyledons</taxon>
        <taxon>Gunneridae</taxon>
        <taxon>Pentapetalae</taxon>
        <taxon>rosids</taxon>
        <taxon>fabids</taxon>
        <taxon>Malpighiales</taxon>
        <taxon>Rhizophoraceae</taxon>
        <taxon>Rhizophora</taxon>
    </lineage>
</organism>
<reference evidence="1" key="1">
    <citation type="submission" date="2018-02" db="EMBL/GenBank/DDBJ databases">
        <title>Rhizophora mucronata_Transcriptome.</title>
        <authorList>
            <person name="Meera S.P."/>
            <person name="Sreeshan A."/>
            <person name="Augustine A."/>
        </authorList>
    </citation>
    <scope>NUCLEOTIDE SEQUENCE</scope>
    <source>
        <tissue evidence="1">Leaf</tissue>
    </source>
</reference>
<protein>
    <submittedName>
        <fullName evidence="1">Uncharacterized protein</fullName>
    </submittedName>
</protein>
<name>A0A2P2QDF6_RHIMU</name>
<evidence type="ECO:0000313" key="1">
    <source>
        <dbReference type="EMBL" id="MBX65011.1"/>
    </source>
</evidence>
<dbReference type="EMBL" id="GGEC01084527">
    <property type="protein sequence ID" value="MBX65011.1"/>
    <property type="molecule type" value="Transcribed_RNA"/>
</dbReference>
<dbReference type="AlphaFoldDB" id="A0A2P2QDF6"/>
<accession>A0A2P2QDF6</accession>